<dbReference type="GO" id="GO:1902742">
    <property type="term" value="P:apoptotic process involved in development"/>
    <property type="evidence" value="ECO:0007669"/>
    <property type="project" value="TreeGrafter"/>
</dbReference>
<keyword evidence="4 9" id="KW-0812">Transmembrane</keyword>
<sequence>CAGCTFQRKCYFEKLDPAFWLKYDRDLKDFESQASAGNVVFFSGAKRVKLLLVLHVFQLGFFIRHISAIWGVGFHVWWQEACGSAYAVYLTHDLSMLRLMETFCERTPQLTLMMYIMLHSNHARLVQCGVLIFMDSPAGEWLYRATVGLIWYFSWLDMAEGHTRGRSLIYHTFLIIDTSILLATWWLYHNAERNQLHAFILIISIPLSYVLGMLIKFLYYCCFHTNVEAMEPPVDIKADSASVQTIKRMGRHAANFYTTNTSSAIKTNECEAANSSVQ</sequence>
<evidence type="ECO:0000313" key="10">
    <source>
        <dbReference type="Ensembl" id="ENSCCRP00020034754.1"/>
    </source>
</evidence>
<evidence type="ECO:0000256" key="6">
    <source>
        <dbReference type="ARBA" id="ARBA00022989"/>
    </source>
</evidence>
<organism evidence="10 11">
    <name type="scientific">Cyprinus carpio</name>
    <name type="common">Common carp</name>
    <dbReference type="NCBI Taxonomy" id="7962"/>
    <lineage>
        <taxon>Eukaryota</taxon>
        <taxon>Metazoa</taxon>
        <taxon>Chordata</taxon>
        <taxon>Craniata</taxon>
        <taxon>Vertebrata</taxon>
        <taxon>Euteleostomi</taxon>
        <taxon>Actinopterygii</taxon>
        <taxon>Neopterygii</taxon>
        <taxon>Teleostei</taxon>
        <taxon>Ostariophysi</taxon>
        <taxon>Cypriniformes</taxon>
        <taxon>Cyprinidae</taxon>
        <taxon>Cyprininae</taxon>
        <taxon>Cyprinus</taxon>
    </lineage>
</organism>
<dbReference type="InterPro" id="IPR018629">
    <property type="entry name" value="XK-rel"/>
</dbReference>
<comment type="caution">
    <text evidence="9">Lacks conserved residue(s) required for the propagation of feature annotation.</text>
</comment>
<dbReference type="InterPro" id="IPR050895">
    <property type="entry name" value="XK-related_scramblase"/>
</dbReference>
<evidence type="ECO:0000256" key="9">
    <source>
        <dbReference type="RuleBase" id="RU910716"/>
    </source>
</evidence>
<feature type="transmembrane region" description="Helical" evidence="9">
    <location>
        <begin position="199"/>
        <end position="220"/>
    </location>
</feature>
<keyword evidence="3" id="KW-1003">Cell membrane</keyword>
<evidence type="ECO:0000256" key="3">
    <source>
        <dbReference type="ARBA" id="ARBA00022475"/>
    </source>
</evidence>
<reference evidence="10" key="1">
    <citation type="submission" date="2025-08" db="UniProtKB">
        <authorList>
            <consortium name="Ensembl"/>
        </authorList>
    </citation>
    <scope>IDENTIFICATION</scope>
</reference>
<feature type="transmembrane region" description="Helical" evidence="9">
    <location>
        <begin position="168"/>
        <end position="187"/>
    </location>
</feature>
<evidence type="ECO:0000256" key="1">
    <source>
        <dbReference type="ARBA" id="ARBA00004651"/>
    </source>
</evidence>
<protein>
    <recommendedName>
        <fullName evidence="9">XK-related protein</fullName>
    </recommendedName>
</protein>
<evidence type="ECO:0000256" key="8">
    <source>
        <dbReference type="ARBA" id="ARBA00024479"/>
    </source>
</evidence>
<keyword evidence="5" id="KW-0053">Apoptosis</keyword>
<comment type="subcellular location">
    <subcellularLocation>
        <location evidence="1">Cell membrane</location>
        <topology evidence="1">Multi-pass membrane protein</topology>
    </subcellularLocation>
    <subcellularLocation>
        <location evidence="9">Membrane</location>
        <topology evidence="9">Multi-pass membrane protein</topology>
    </subcellularLocation>
</comment>
<comment type="catalytic activity">
    <reaction evidence="8">
        <text>a 1,2-diacyl-sn-glycero-3-phospho-L-serine(in) = a 1,2-diacyl-sn-glycero-3-phospho-L-serine(out)</text>
        <dbReference type="Rhea" id="RHEA:38663"/>
        <dbReference type="ChEBI" id="CHEBI:57262"/>
    </reaction>
</comment>
<evidence type="ECO:0000256" key="7">
    <source>
        <dbReference type="ARBA" id="ARBA00023136"/>
    </source>
</evidence>
<comment type="similarity">
    <text evidence="2 9">Belongs to the XK family.</text>
</comment>
<dbReference type="PANTHER" id="PTHR16024:SF8">
    <property type="entry name" value="XK-RELATED PROTEIN 8"/>
    <property type="match status" value="1"/>
</dbReference>
<evidence type="ECO:0000313" key="11">
    <source>
        <dbReference type="Proteomes" id="UP000694701"/>
    </source>
</evidence>
<evidence type="ECO:0000256" key="4">
    <source>
        <dbReference type="ARBA" id="ARBA00022692"/>
    </source>
</evidence>
<proteinExistence type="inferred from homology"/>
<evidence type="ECO:0000256" key="5">
    <source>
        <dbReference type="ARBA" id="ARBA00022703"/>
    </source>
</evidence>
<dbReference type="Proteomes" id="UP000694701">
    <property type="component" value="Unplaced"/>
</dbReference>
<dbReference type="AlphaFoldDB" id="A0A8C2E8L8"/>
<dbReference type="Ensembl" id="ENSCCRT00020037960.1">
    <property type="protein sequence ID" value="ENSCCRP00020034754.1"/>
    <property type="gene ID" value="ENSCCRG00020015615.1"/>
</dbReference>
<name>A0A8C2E8L8_CYPCA</name>
<keyword evidence="6 9" id="KW-1133">Transmembrane helix</keyword>
<accession>A0A8C2E8L8</accession>
<dbReference type="GO" id="GO:0043652">
    <property type="term" value="P:engulfment of apoptotic cell"/>
    <property type="evidence" value="ECO:0007669"/>
    <property type="project" value="TreeGrafter"/>
</dbReference>
<keyword evidence="7 9" id="KW-0472">Membrane</keyword>
<dbReference type="GO" id="GO:0005886">
    <property type="term" value="C:plasma membrane"/>
    <property type="evidence" value="ECO:0007669"/>
    <property type="project" value="UniProtKB-SubCell"/>
</dbReference>
<evidence type="ECO:0000256" key="2">
    <source>
        <dbReference type="ARBA" id="ARBA00008789"/>
    </source>
</evidence>
<dbReference type="PANTHER" id="PTHR16024">
    <property type="entry name" value="XK-RELATED PROTEIN"/>
    <property type="match status" value="1"/>
</dbReference>
<dbReference type="Pfam" id="PF09815">
    <property type="entry name" value="XK-related"/>
    <property type="match status" value="2"/>
</dbReference>
<dbReference type="GO" id="GO:0070782">
    <property type="term" value="P:phosphatidylserine exposure on apoptotic cell surface"/>
    <property type="evidence" value="ECO:0007669"/>
    <property type="project" value="TreeGrafter"/>
</dbReference>